<name>A0A9N9GWK8_9GLOM</name>
<dbReference type="Proteomes" id="UP000789739">
    <property type="component" value="Unassembled WGS sequence"/>
</dbReference>
<gene>
    <name evidence="1" type="ORF">PBRASI_LOCUS9709</name>
</gene>
<reference evidence="1" key="1">
    <citation type="submission" date="2021-06" db="EMBL/GenBank/DDBJ databases">
        <authorList>
            <person name="Kallberg Y."/>
            <person name="Tangrot J."/>
            <person name="Rosling A."/>
        </authorList>
    </citation>
    <scope>NUCLEOTIDE SEQUENCE</scope>
    <source>
        <strain evidence="1">BR232B</strain>
    </source>
</reference>
<sequence length="696" mass="79442">MSEEYYHGYRSICSYIRTCKGSCSFSEFLDLYQKTIKDSPPNTDDWNGLQTTWQRRFLGVVKDIIPDEYDNVLAKEYSIIVPAQVMVVALLVDHRTGFEVKSETAKKALMTYWQNIVNEKGRISVINNHISGSLQILDATAKHNTDVIISKVESLNPHEDQLLKEKTSDLEETAEGSTPKRFRYEDAYDNIRSDDESDLDPVTGKFNNDAEIDEFFSSGRNTRDSYKVHEDYNERMVSVPYKNSLDKSDDVLRKATKTGDYDILTTVSLTEQYDNEFFNAIADAIETVRQLPGGSNSIMYYRILDLRPPPLNGNKNDYRATDFLSEQVNNIVRERAKVAVGNLFKPSKGATALLDTLQKFHTNYIDSLCKRMRVVGVVGLIQQLNVDLNEKTIIWRAVPATIEELLKEECKEGTDDEKTMNDNVKMINEKLKVIDVEDDEIQWIFHTIDEVIRIIRTGFLNTSLTERDVDMTLVKPFMDILWGITHLHYGEGESRASRKRRLTTENTGQFGDKFDWLISCYSVRPDNVRGVELGVLENSGPNYPDGSDKVRMQFRKVVKTARDQLSQIIDIIEHECDSSQLPENLVRGLKSLFVVGLHIVSFEIQAHVVYLVEGNIYAVAEIGRVQLPYSMDSLDRVLDMCYLFLRIKAIVSRSKIIVQALMEEAKKPSGSVKNTITKCQVDELGTPSKKIKTRKT</sequence>
<dbReference type="OrthoDB" id="2417204at2759"/>
<comment type="caution">
    <text evidence="1">The sequence shown here is derived from an EMBL/GenBank/DDBJ whole genome shotgun (WGS) entry which is preliminary data.</text>
</comment>
<dbReference type="AlphaFoldDB" id="A0A9N9GWK8"/>
<evidence type="ECO:0000313" key="1">
    <source>
        <dbReference type="EMBL" id="CAG8639822.1"/>
    </source>
</evidence>
<organism evidence="1 2">
    <name type="scientific">Paraglomus brasilianum</name>
    <dbReference type="NCBI Taxonomy" id="144538"/>
    <lineage>
        <taxon>Eukaryota</taxon>
        <taxon>Fungi</taxon>
        <taxon>Fungi incertae sedis</taxon>
        <taxon>Mucoromycota</taxon>
        <taxon>Glomeromycotina</taxon>
        <taxon>Glomeromycetes</taxon>
        <taxon>Paraglomerales</taxon>
        <taxon>Paraglomeraceae</taxon>
        <taxon>Paraglomus</taxon>
    </lineage>
</organism>
<feature type="non-terminal residue" evidence="1">
    <location>
        <position position="696"/>
    </location>
</feature>
<evidence type="ECO:0000313" key="2">
    <source>
        <dbReference type="Proteomes" id="UP000789739"/>
    </source>
</evidence>
<keyword evidence="2" id="KW-1185">Reference proteome</keyword>
<dbReference type="EMBL" id="CAJVPI010002272">
    <property type="protein sequence ID" value="CAG8639822.1"/>
    <property type="molecule type" value="Genomic_DNA"/>
</dbReference>
<protein>
    <submittedName>
        <fullName evidence="1">9151_t:CDS:1</fullName>
    </submittedName>
</protein>
<proteinExistence type="predicted"/>
<accession>A0A9N9GWK8</accession>